<name>A0A2S8RE86_9FIRM</name>
<evidence type="ECO:0000256" key="2">
    <source>
        <dbReference type="ARBA" id="ARBA00022490"/>
    </source>
</evidence>
<dbReference type="PANTHER" id="PTHR30001:SF1">
    <property type="entry name" value="RIBONUCLEASE E_G-LIKE PROTEIN, CHLOROPLASTIC"/>
    <property type="match status" value="1"/>
</dbReference>
<feature type="domain" description="RNase E/G thioredoxin-like" evidence="10">
    <location>
        <begin position="54"/>
        <end position="138"/>
    </location>
</feature>
<evidence type="ECO:0000313" key="12">
    <source>
        <dbReference type="Proteomes" id="UP000239720"/>
    </source>
</evidence>
<keyword evidence="7" id="KW-0460">Magnesium</keyword>
<dbReference type="Gene3D" id="3.40.1260.20">
    <property type="entry name" value="Ribonuclease E, catalytic domain"/>
    <property type="match status" value="1"/>
</dbReference>
<keyword evidence="6" id="KW-0378">Hydrolase</keyword>
<dbReference type="GO" id="GO:0005737">
    <property type="term" value="C:cytoplasm"/>
    <property type="evidence" value="ECO:0007669"/>
    <property type="project" value="TreeGrafter"/>
</dbReference>
<gene>
    <name evidence="11" type="ORF">B9R14_15935</name>
</gene>
<dbReference type="Pfam" id="PF20833">
    <property type="entry name" value="RNase_E_G_Thio"/>
    <property type="match status" value="1"/>
</dbReference>
<protein>
    <submittedName>
        <fullName evidence="11">Uncharacterized protein</fullName>
    </submittedName>
</protein>
<comment type="caution">
    <text evidence="11">The sequence shown here is derived from an EMBL/GenBank/DDBJ whole genome shotgun (WGS) entry which is preliminary data.</text>
</comment>
<evidence type="ECO:0000256" key="3">
    <source>
        <dbReference type="ARBA" id="ARBA00022722"/>
    </source>
</evidence>
<keyword evidence="4" id="KW-0479">Metal-binding</keyword>
<accession>A0A2S8RE86</accession>
<evidence type="ECO:0000256" key="8">
    <source>
        <dbReference type="ARBA" id="ARBA00022884"/>
    </source>
</evidence>
<sequence length="146" mass="16556">MSVPEHKTEVMNVLEEALKKDRVKTTVVDMTKLGLIEMTRKNIREGFESLVTQPCPYCEGRGKILSSESVARNVEKKIRKYFAQTIASAIEVEVHPSVAEVLLGKNDGNLFRIENAFNKRIVIKASEDVKHEDIFIKEIDPDNLLT</sequence>
<comment type="cofactor">
    <cofactor evidence="1">
        <name>Mg(2+)</name>
        <dbReference type="ChEBI" id="CHEBI:18420"/>
    </cofactor>
</comment>
<dbReference type="InterPro" id="IPR004659">
    <property type="entry name" value="RNase_E/G"/>
</dbReference>
<dbReference type="GO" id="GO:0004540">
    <property type="term" value="F:RNA nuclease activity"/>
    <property type="evidence" value="ECO:0007669"/>
    <property type="project" value="InterPro"/>
</dbReference>
<evidence type="ECO:0000259" key="9">
    <source>
        <dbReference type="Pfam" id="PF10150"/>
    </source>
</evidence>
<organism evidence="11 12">
    <name type="scientific">Acetivibrio saccincola</name>
    <dbReference type="NCBI Taxonomy" id="1677857"/>
    <lineage>
        <taxon>Bacteria</taxon>
        <taxon>Bacillati</taxon>
        <taxon>Bacillota</taxon>
        <taxon>Clostridia</taxon>
        <taxon>Eubacteriales</taxon>
        <taxon>Oscillospiraceae</taxon>
        <taxon>Acetivibrio</taxon>
    </lineage>
</organism>
<keyword evidence="2" id="KW-0963">Cytoplasm</keyword>
<dbReference type="PANTHER" id="PTHR30001">
    <property type="entry name" value="RIBONUCLEASE"/>
    <property type="match status" value="1"/>
</dbReference>
<dbReference type="GO" id="GO:0046872">
    <property type="term" value="F:metal ion binding"/>
    <property type="evidence" value="ECO:0007669"/>
    <property type="project" value="UniProtKB-KW"/>
</dbReference>
<dbReference type="Proteomes" id="UP000239720">
    <property type="component" value="Unassembled WGS sequence"/>
</dbReference>
<evidence type="ECO:0000256" key="1">
    <source>
        <dbReference type="ARBA" id="ARBA00001946"/>
    </source>
</evidence>
<keyword evidence="5" id="KW-0255">Endonuclease</keyword>
<dbReference type="GO" id="GO:0004519">
    <property type="term" value="F:endonuclease activity"/>
    <property type="evidence" value="ECO:0007669"/>
    <property type="project" value="UniProtKB-KW"/>
</dbReference>
<dbReference type="GO" id="GO:0016787">
    <property type="term" value="F:hydrolase activity"/>
    <property type="evidence" value="ECO:0007669"/>
    <property type="project" value="UniProtKB-KW"/>
</dbReference>
<keyword evidence="8" id="KW-0694">RNA-binding</keyword>
<dbReference type="GO" id="GO:0006364">
    <property type="term" value="P:rRNA processing"/>
    <property type="evidence" value="ECO:0007669"/>
    <property type="project" value="TreeGrafter"/>
</dbReference>
<proteinExistence type="predicted"/>
<dbReference type="Pfam" id="PF10150">
    <property type="entry name" value="RNase_E_G"/>
    <property type="match status" value="1"/>
</dbReference>
<evidence type="ECO:0000313" key="11">
    <source>
        <dbReference type="EMBL" id="PQQ68112.1"/>
    </source>
</evidence>
<dbReference type="InterPro" id="IPR048583">
    <property type="entry name" value="RNase_E_G_thioredoxin-like"/>
</dbReference>
<keyword evidence="3" id="KW-0540">Nuclease</keyword>
<evidence type="ECO:0000256" key="6">
    <source>
        <dbReference type="ARBA" id="ARBA00022801"/>
    </source>
</evidence>
<dbReference type="InterPro" id="IPR019307">
    <property type="entry name" value="RNA-bd_AU-1/RNase_E/G"/>
</dbReference>
<reference evidence="11 12" key="1">
    <citation type="journal article" date="2018" name="Syst. Appl. Microbiol.">
        <title>Characterization and high-quality draft genome sequence of Herbivorax saccincola A7, an anaerobic, alkaliphilic, thermophilic, cellulolytic, and xylanolytic bacterium.</title>
        <authorList>
            <person name="Aikawa S."/>
            <person name="Baramee S."/>
            <person name="Sermsathanaswadi J."/>
            <person name="Thianheng P."/>
            <person name="Tachaapaikoon C."/>
            <person name="Shikata A."/>
            <person name="Waeonukul R."/>
            <person name="Pason P."/>
            <person name="Ratanakhanokchai K."/>
            <person name="Kosugi A."/>
        </authorList>
    </citation>
    <scope>NUCLEOTIDE SEQUENCE [LARGE SCALE GENOMIC DNA]</scope>
    <source>
        <strain evidence="11 12">A7</strain>
    </source>
</reference>
<dbReference type="AlphaFoldDB" id="A0A2S8RE86"/>
<evidence type="ECO:0000256" key="4">
    <source>
        <dbReference type="ARBA" id="ARBA00022723"/>
    </source>
</evidence>
<evidence type="ECO:0000259" key="10">
    <source>
        <dbReference type="Pfam" id="PF20833"/>
    </source>
</evidence>
<evidence type="ECO:0000256" key="7">
    <source>
        <dbReference type="ARBA" id="ARBA00022842"/>
    </source>
</evidence>
<dbReference type="GO" id="GO:0003723">
    <property type="term" value="F:RNA binding"/>
    <property type="evidence" value="ECO:0007669"/>
    <property type="project" value="UniProtKB-KW"/>
</dbReference>
<evidence type="ECO:0000256" key="5">
    <source>
        <dbReference type="ARBA" id="ARBA00022759"/>
    </source>
</evidence>
<dbReference type="EMBL" id="NEMB01000003">
    <property type="protein sequence ID" value="PQQ68112.1"/>
    <property type="molecule type" value="Genomic_DNA"/>
</dbReference>
<feature type="domain" description="RNA-binding protein AU-1/Ribonuclease E/G" evidence="9">
    <location>
        <begin position="1"/>
        <end position="42"/>
    </location>
</feature>
<dbReference type="OrthoDB" id="9804278at2"/>